<sequence length="303" mass="33087">MDASFSSSEKFKRLSTTKVSICPVEKATTLVSCSRCLLAGVPRVRSVGVKATCQLSCSPELPACVTCGLEAVSLVEDLLELLRRRRGRRRVLVEDVTGILSRPQFQGLKPGRRLFLLFSFLSSSLLLSEVGRLPPPSSGGVGVVESPASSWRSGGAAWSEEEAAGLSTTRPVLIVHLWFALADAYRWCSFHVFKLCACYVWVGCRDTRQKATGNLSYSSSDRLVVVFPSALCFQFLIMAEDGSCLSWIHVAFCRRVATGSLSPIGFGVSWLRVRSWYPGRRDLVATGWLSPSCSEGDTSVVVF</sequence>
<accession>A0A843X6M9</accession>
<dbReference type="EMBL" id="NMUH01005390">
    <property type="protein sequence ID" value="MQM12650.1"/>
    <property type="molecule type" value="Genomic_DNA"/>
</dbReference>
<name>A0A843X6M9_COLES</name>
<evidence type="ECO:0000313" key="1">
    <source>
        <dbReference type="EMBL" id="MQM12650.1"/>
    </source>
</evidence>
<comment type="caution">
    <text evidence="1">The sequence shown here is derived from an EMBL/GenBank/DDBJ whole genome shotgun (WGS) entry which is preliminary data.</text>
</comment>
<keyword evidence="2" id="KW-1185">Reference proteome</keyword>
<gene>
    <name evidence="1" type="ORF">Taro_045569</name>
</gene>
<dbReference type="AlphaFoldDB" id="A0A843X6M9"/>
<reference evidence="1" key="1">
    <citation type="submission" date="2017-07" db="EMBL/GenBank/DDBJ databases">
        <title>Taro Niue Genome Assembly and Annotation.</title>
        <authorList>
            <person name="Atibalentja N."/>
            <person name="Keating K."/>
            <person name="Fields C.J."/>
        </authorList>
    </citation>
    <scope>NUCLEOTIDE SEQUENCE</scope>
    <source>
        <strain evidence="1">Niue_2</strain>
        <tissue evidence="1">Leaf</tissue>
    </source>
</reference>
<evidence type="ECO:0000313" key="2">
    <source>
        <dbReference type="Proteomes" id="UP000652761"/>
    </source>
</evidence>
<dbReference type="Proteomes" id="UP000652761">
    <property type="component" value="Unassembled WGS sequence"/>
</dbReference>
<protein>
    <submittedName>
        <fullName evidence="1">Uncharacterized protein</fullName>
    </submittedName>
</protein>
<proteinExistence type="predicted"/>
<organism evidence="1 2">
    <name type="scientific">Colocasia esculenta</name>
    <name type="common">Wild taro</name>
    <name type="synonym">Arum esculentum</name>
    <dbReference type="NCBI Taxonomy" id="4460"/>
    <lineage>
        <taxon>Eukaryota</taxon>
        <taxon>Viridiplantae</taxon>
        <taxon>Streptophyta</taxon>
        <taxon>Embryophyta</taxon>
        <taxon>Tracheophyta</taxon>
        <taxon>Spermatophyta</taxon>
        <taxon>Magnoliopsida</taxon>
        <taxon>Liliopsida</taxon>
        <taxon>Araceae</taxon>
        <taxon>Aroideae</taxon>
        <taxon>Colocasieae</taxon>
        <taxon>Colocasia</taxon>
    </lineage>
</organism>